<dbReference type="PANTHER" id="PTHR13439">
    <property type="entry name" value="CT120 PROTEIN"/>
    <property type="match status" value="1"/>
</dbReference>
<dbReference type="Pfam" id="PF03798">
    <property type="entry name" value="TRAM_LAG1_CLN8"/>
    <property type="match status" value="1"/>
</dbReference>
<keyword evidence="3 5" id="KW-1133">Transmembrane helix</keyword>
<gene>
    <name evidence="7" type="ORF">MANT1106_LOCUS15718</name>
</gene>
<evidence type="ECO:0000256" key="2">
    <source>
        <dbReference type="ARBA" id="ARBA00022692"/>
    </source>
</evidence>
<keyword evidence="2 5" id="KW-0812">Transmembrane</keyword>
<comment type="subcellular location">
    <subcellularLocation>
        <location evidence="1">Membrane</location>
        <topology evidence="1">Multi-pass membrane protein</topology>
    </subcellularLocation>
</comment>
<accession>A0A7S0SRD6</accession>
<reference evidence="7" key="1">
    <citation type="submission" date="2021-01" db="EMBL/GenBank/DDBJ databases">
        <authorList>
            <person name="Corre E."/>
            <person name="Pelletier E."/>
            <person name="Niang G."/>
            <person name="Scheremetjew M."/>
            <person name="Finn R."/>
            <person name="Kale V."/>
            <person name="Holt S."/>
            <person name="Cochrane G."/>
            <person name="Meng A."/>
            <person name="Brown T."/>
            <person name="Cohen L."/>
        </authorList>
    </citation>
    <scope>NUCLEOTIDE SEQUENCE</scope>
    <source>
        <strain evidence="7">SL-175</strain>
    </source>
</reference>
<sequence>MAATAFELVWGDGVVPSWLVGLTLLFLLLMPILRSMFPKTCGVAIKQGGKGAFLLAFEITCAGPLAYCAYEGVVAWVYKLDDFTTPEQRLYGVSPFAVKVMQANFAFQVWDFSVSLFHRELNSPEMLTHHALAALMCYWGLTMPYMHYYAIYFMGVVEISSVPLVLVDICKYYPELQRRFPALDLGSKVCFGVLFVAVRDIVWVKTAIAVWTDGVGILRAGNFPPQYPGWITASVLVAQLFFTCLQVVWTKQLFQGLADLLRGDADGGEKKEK</sequence>
<evidence type="ECO:0000313" key="7">
    <source>
        <dbReference type="EMBL" id="CAD8713327.1"/>
    </source>
</evidence>
<evidence type="ECO:0000256" key="3">
    <source>
        <dbReference type="ARBA" id="ARBA00022989"/>
    </source>
</evidence>
<feature type="transmembrane region" description="Helical" evidence="5">
    <location>
        <begin position="149"/>
        <end position="169"/>
    </location>
</feature>
<keyword evidence="4 5" id="KW-0472">Membrane</keyword>
<feature type="domain" description="TLC" evidence="6">
    <location>
        <begin position="85"/>
        <end position="254"/>
    </location>
</feature>
<evidence type="ECO:0000259" key="6">
    <source>
        <dbReference type="Pfam" id="PF03798"/>
    </source>
</evidence>
<evidence type="ECO:0000256" key="1">
    <source>
        <dbReference type="ARBA" id="ARBA00004141"/>
    </source>
</evidence>
<feature type="transmembrane region" description="Helical" evidence="5">
    <location>
        <begin position="15"/>
        <end position="33"/>
    </location>
</feature>
<dbReference type="InterPro" id="IPR006634">
    <property type="entry name" value="TLC-dom"/>
</dbReference>
<dbReference type="AlphaFoldDB" id="A0A7S0SRD6"/>
<organism evidence="7">
    <name type="scientific">Mantoniella antarctica</name>
    <dbReference type="NCBI Taxonomy" id="81844"/>
    <lineage>
        <taxon>Eukaryota</taxon>
        <taxon>Viridiplantae</taxon>
        <taxon>Chlorophyta</taxon>
        <taxon>Mamiellophyceae</taxon>
        <taxon>Mamiellales</taxon>
        <taxon>Mamiellaceae</taxon>
        <taxon>Mantoniella</taxon>
    </lineage>
</organism>
<evidence type="ECO:0000256" key="5">
    <source>
        <dbReference type="SAM" id="Phobius"/>
    </source>
</evidence>
<feature type="transmembrane region" description="Helical" evidence="5">
    <location>
        <begin position="53"/>
        <end position="78"/>
    </location>
</feature>
<dbReference type="InterPro" id="IPR050846">
    <property type="entry name" value="TLCD"/>
</dbReference>
<proteinExistence type="predicted"/>
<feature type="transmembrane region" description="Helical" evidence="5">
    <location>
        <begin position="189"/>
        <end position="210"/>
    </location>
</feature>
<protein>
    <recommendedName>
        <fullName evidence="6">TLC domain-containing protein</fullName>
    </recommendedName>
</protein>
<dbReference type="GO" id="GO:0016020">
    <property type="term" value="C:membrane"/>
    <property type="evidence" value="ECO:0007669"/>
    <property type="project" value="UniProtKB-SubCell"/>
</dbReference>
<name>A0A7S0SRD6_9CHLO</name>
<dbReference type="EMBL" id="HBFC01025953">
    <property type="protein sequence ID" value="CAD8713327.1"/>
    <property type="molecule type" value="Transcribed_RNA"/>
</dbReference>
<evidence type="ECO:0000256" key="4">
    <source>
        <dbReference type="ARBA" id="ARBA00023136"/>
    </source>
</evidence>
<dbReference type="GO" id="GO:0055088">
    <property type="term" value="P:lipid homeostasis"/>
    <property type="evidence" value="ECO:0007669"/>
    <property type="project" value="TreeGrafter"/>
</dbReference>
<feature type="transmembrane region" description="Helical" evidence="5">
    <location>
        <begin position="230"/>
        <end position="249"/>
    </location>
</feature>